<dbReference type="InterPro" id="IPR041657">
    <property type="entry name" value="HTH_17"/>
</dbReference>
<gene>
    <name evidence="2" type="ORF">ACGTZG_00230</name>
</gene>
<proteinExistence type="predicted"/>
<evidence type="ECO:0000313" key="2">
    <source>
        <dbReference type="EMBL" id="MFG6271612.1"/>
    </source>
</evidence>
<feature type="domain" description="Helix-turn-helix" evidence="1">
    <location>
        <begin position="12"/>
        <end position="59"/>
    </location>
</feature>
<evidence type="ECO:0000313" key="3">
    <source>
        <dbReference type="Proteomes" id="UP001605989"/>
    </source>
</evidence>
<dbReference type="RefSeq" id="WP_113855885.1">
    <property type="nucleotide sequence ID" value="NZ_CP011940.1"/>
</dbReference>
<organism evidence="2 3">
    <name type="scientific">Megasphaera hexanoica</name>
    <dbReference type="NCBI Taxonomy" id="1675036"/>
    <lineage>
        <taxon>Bacteria</taxon>
        <taxon>Bacillati</taxon>
        <taxon>Bacillota</taxon>
        <taxon>Negativicutes</taxon>
        <taxon>Veillonellales</taxon>
        <taxon>Veillonellaceae</taxon>
        <taxon>Megasphaera</taxon>
    </lineage>
</organism>
<dbReference type="EMBL" id="JBIEKR010000001">
    <property type="protein sequence ID" value="MFG6271612.1"/>
    <property type="molecule type" value="Genomic_DNA"/>
</dbReference>
<evidence type="ECO:0000259" key="1">
    <source>
        <dbReference type="Pfam" id="PF12728"/>
    </source>
</evidence>
<keyword evidence="3" id="KW-1185">Reference proteome</keyword>
<comment type="caution">
    <text evidence="2">The sequence shown here is derived from an EMBL/GenBank/DDBJ whole genome shotgun (WGS) entry which is preliminary data.</text>
</comment>
<protein>
    <submittedName>
        <fullName evidence="2">Helix-turn-helix domain-containing protein</fullName>
    </submittedName>
</protein>
<sequence>MAEKTQKLEDRLLSVNEAAKCLGVAPALVVRMAKADILPALLFGRRWKFSTEAIKIFFKEYEGRDVMKALKEKEAKA</sequence>
<name>A0ABW7DJR8_9FIRM</name>
<reference evidence="2 3" key="1">
    <citation type="submission" date="2024-10" db="EMBL/GenBank/DDBJ databases">
        <authorList>
            <person name="Sang B.-I."/>
            <person name="Prabhaharan D."/>
        </authorList>
    </citation>
    <scope>NUCLEOTIDE SEQUENCE [LARGE SCALE GENOMIC DNA]</scope>
    <source>
        <strain evidence="2 3">MH</strain>
    </source>
</reference>
<dbReference type="Pfam" id="PF12728">
    <property type="entry name" value="HTH_17"/>
    <property type="match status" value="1"/>
</dbReference>
<accession>A0ABW7DJR8</accession>
<dbReference type="Proteomes" id="UP001605989">
    <property type="component" value="Unassembled WGS sequence"/>
</dbReference>